<protein>
    <submittedName>
        <fullName evidence="1">Uncharacterized protein</fullName>
    </submittedName>
</protein>
<gene>
    <name evidence="1" type="ORF">SDRG_11592</name>
</gene>
<keyword evidence="2" id="KW-1185">Reference proteome</keyword>
<sequence>MSMSGRLAYVTLQRYRRSIMEKELTGMGIQVFAVDQSPKCEAMNPSSGISGDSHQANKWLLDPLHAKAKAAGATIIDDIDN</sequence>
<name>T0RLH6_SAPDV</name>
<dbReference type="EMBL" id="JH767173">
    <property type="protein sequence ID" value="EQC30832.1"/>
    <property type="molecule type" value="Genomic_DNA"/>
</dbReference>
<proteinExistence type="predicted"/>
<dbReference type="VEuPathDB" id="FungiDB:SDRG_11592"/>
<organism evidence="1 2">
    <name type="scientific">Saprolegnia diclina (strain VS20)</name>
    <dbReference type="NCBI Taxonomy" id="1156394"/>
    <lineage>
        <taxon>Eukaryota</taxon>
        <taxon>Sar</taxon>
        <taxon>Stramenopiles</taxon>
        <taxon>Oomycota</taxon>
        <taxon>Saprolegniomycetes</taxon>
        <taxon>Saprolegniales</taxon>
        <taxon>Saprolegniaceae</taxon>
        <taxon>Saprolegnia</taxon>
    </lineage>
</organism>
<accession>T0RLH6</accession>
<dbReference type="RefSeq" id="XP_008615856.1">
    <property type="nucleotide sequence ID" value="XM_008617634.1"/>
</dbReference>
<evidence type="ECO:0000313" key="1">
    <source>
        <dbReference type="EMBL" id="EQC30832.1"/>
    </source>
</evidence>
<dbReference type="AlphaFoldDB" id="T0RLH6"/>
<reference evidence="1 2" key="1">
    <citation type="submission" date="2012-04" db="EMBL/GenBank/DDBJ databases">
        <title>The Genome Sequence of Saprolegnia declina VS20.</title>
        <authorList>
            <consortium name="The Broad Institute Genome Sequencing Platform"/>
            <person name="Russ C."/>
            <person name="Nusbaum C."/>
            <person name="Tyler B."/>
            <person name="van West P."/>
            <person name="Dieguez-Uribeondo J."/>
            <person name="de Bruijn I."/>
            <person name="Tripathy S."/>
            <person name="Jiang R."/>
            <person name="Young S.K."/>
            <person name="Zeng Q."/>
            <person name="Gargeya S."/>
            <person name="Fitzgerald M."/>
            <person name="Haas B."/>
            <person name="Abouelleil A."/>
            <person name="Alvarado L."/>
            <person name="Arachchi H.M."/>
            <person name="Berlin A."/>
            <person name="Chapman S.B."/>
            <person name="Goldberg J."/>
            <person name="Griggs A."/>
            <person name="Gujja S."/>
            <person name="Hansen M."/>
            <person name="Howarth C."/>
            <person name="Imamovic A."/>
            <person name="Larimer J."/>
            <person name="McCowen C."/>
            <person name="Montmayeur A."/>
            <person name="Murphy C."/>
            <person name="Neiman D."/>
            <person name="Pearson M."/>
            <person name="Priest M."/>
            <person name="Roberts A."/>
            <person name="Saif S."/>
            <person name="Shea T."/>
            <person name="Sisk P."/>
            <person name="Sykes S."/>
            <person name="Wortman J."/>
            <person name="Nusbaum C."/>
            <person name="Birren B."/>
        </authorList>
    </citation>
    <scope>NUCLEOTIDE SEQUENCE [LARGE SCALE GENOMIC DNA]</scope>
    <source>
        <strain evidence="1 2">VS20</strain>
    </source>
</reference>
<dbReference type="GeneID" id="19952319"/>
<dbReference type="Proteomes" id="UP000030762">
    <property type="component" value="Unassembled WGS sequence"/>
</dbReference>
<dbReference type="InParanoid" id="T0RLH6"/>
<evidence type="ECO:0000313" key="2">
    <source>
        <dbReference type="Proteomes" id="UP000030762"/>
    </source>
</evidence>